<protein>
    <recommendedName>
        <fullName evidence="3">EF-hand domain-containing protein</fullName>
    </recommendedName>
</protein>
<evidence type="ECO:0000313" key="4">
    <source>
        <dbReference type="EMBL" id="CAA6675477.1"/>
    </source>
</evidence>
<dbReference type="EMBL" id="CACRZD030000329">
    <property type="protein sequence ID" value="CAA6675477.1"/>
    <property type="molecule type" value="Genomic_DNA"/>
</dbReference>
<evidence type="ECO:0000313" key="5">
    <source>
        <dbReference type="Proteomes" id="UP001189122"/>
    </source>
</evidence>
<evidence type="ECO:0000256" key="1">
    <source>
        <dbReference type="ARBA" id="ARBA00022837"/>
    </source>
</evidence>
<organism evidence="4 5">
    <name type="scientific">Spirodela intermedia</name>
    <name type="common">Intermediate duckweed</name>
    <dbReference type="NCBI Taxonomy" id="51605"/>
    <lineage>
        <taxon>Eukaryota</taxon>
        <taxon>Viridiplantae</taxon>
        <taxon>Streptophyta</taxon>
        <taxon>Embryophyta</taxon>
        <taxon>Tracheophyta</taxon>
        <taxon>Spermatophyta</taxon>
        <taxon>Magnoliopsida</taxon>
        <taxon>Liliopsida</taxon>
        <taxon>Araceae</taxon>
        <taxon>Lemnoideae</taxon>
        <taxon>Spirodela</taxon>
    </lineage>
</organism>
<dbReference type="InterPro" id="IPR011992">
    <property type="entry name" value="EF-hand-dom_pair"/>
</dbReference>
<dbReference type="PANTHER" id="PTHR47319">
    <property type="entry name" value="CALCIUM-BINDING PROTEIN KIC"/>
    <property type="match status" value="1"/>
</dbReference>
<proteinExistence type="predicted"/>
<evidence type="ECO:0000256" key="2">
    <source>
        <dbReference type="SAM" id="MobiDB-lite"/>
    </source>
</evidence>
<feature type="domain" description="EF-hand" evidence="3">
    <location>
        <begin position="48"/>
        <end position="97"/>
    </location>
</feature>
<name>A0ABN7EDA7_SPIIN</name>
<dbReference type="InterPro" id="IPR002048">
    <property type="entry name" value="EF_hand_dom"/>
</dbReference>
<reference evidence="5" key="1">
    <citation type="journal article" date="2020" name="Sci. Rep.">
        <title>Chromosome-scale genome assembly for the duckweed Spirodela intermedia, integrating cytogenetic maps, PacBio and Oxford Nanopore libraries.</title>
        <authorList>
            <person name="Hoang P.T.N."/>
            <person name="Fiebig A."/>
            <person name="Novak P."/>
            <person name="Macas J."/>
            <person name="Cao H.X."/>
            <person name="Stepanenko A."/>
            <person name="Chen G."/>
            <person name="Borisjuk N."/>
            <person name="Scholz U."/>
            <person name="Schubert I."/>
        </authorList>
    </citation>
    <scope>NUCLEOTIDE SEQUENCE [LARGE SCALE GENOMIC DNA]</scope>
</reference>
<comment type="caution">
    <text evidence="4">The sequence shown here is derived from an EMBL/GenBank/DDBJ whole genome shotgun (WGS) entry which is preliminary data.</text>
</comment>
<dbReference type="PROSITE" id="PS00018">
    <property type="entry name" value="EF_HAND_1"/>
    <property type="match status" value="1"/>
</dbReference>
<sequence length="167" mass="18514">MAKNGGQLRRARRRFRGPPAGDARRGWAGSAGGGALWRFWLLADPARGLITLESLKRERAAMGLGGLSEDELRAMLRRDVNGDGAMDQMEFCVLMFRLSPSSWPSPEGSSARPSDLTSWLKGPPPPHYFLSLSLSYQMKGKLRSWNGSALEVHRSIQEKKIPKISHV</sequence>
<gene>
    <name evidence="4" type="ORF">SI7747_UN021819</name>
</gene>
<dbReference type="InterPro" id="IPR018247">
    <property type="entry name" value="EF_Hand_1_Ca_BS"/>
</dbReference>
<accession>A0ABN7EDA7</accession>
<dbReference type="Gene3D" id="1.10.238.10">
    <property type="entry name" value="EF-hand"/>
    <property type="match status" value="1"/>
</dbReference>
<dbReference type="Pfam" id="PF13833">
    <property type="entry name" value="EF-hand_8"/>
    <property type="match status" value="1"/>
</dbReference>
<keyword evidence="5" id="KW-1185">Reference proteome</keyword>
<dbReference type="Proteomes" id="UP001189122">
    <property type="component" value="Unassembled WGS sequence"/>
</dbReference>
<keyword evidence="1" id="KW-0106">Calcium</keyword>
<dbReference type="PANTHER" id="PTHR47319:SF6">
    <property type="entry name" value="OS06G0683400 PROTEIN"/>
    <property type="match status" value="1"/>
</dbReference>
<evidence type="ECO:0000259" key="3">
    <source>
        <dbReference type="Pfam" id="PF13833"/>
    </source>
</evidence>
<feature type="region of interest" description="Disordered" evidence="2">
    <location>
        <begin position="1"/>
        <end position="27"/>
    </location>
</feature>
<dbReference type="InterPro" id="IPR044205">
    <property type="entry name" value="KIC/PBP1/KRP1"/>
</dbReference>
<dbReference type="SUPFAM" id="SSF47473">
    <property type="entry name" value="EF-hand"/>
    <property type="match status" value="1"/>
</dbReference>